<sequence length="96" mass="10721">MSMSKLRRRAVSGLGILLPCTPSWLPSHSNLQPTPPPSLTSLTYHVYSLSDSRAASVLFTLPFPHTNLSKSLHLLWFPQVKLLNANPSIFDRKTHT</sequence>
<name>A0A2V1D9P4_9PLEO</name>
<proteinExistence type="predicted"/>
<dbReference type="AlphaFoldDB" id="A0A2V1D9P4"/>
<protein>
    <submittedName>
        <fullName evidence="1">Uncharacterized protein</fullName>
    </submittedName>
</protein>
<evidence type="ECO:0000313" key="1">
    <source>
        <dbReference type="EMBL" id="PVH94253.1"/>
    </source>
</evidence>
<dbReference type="EMBL" id="KZ805544">
    <property type="protein sequence ID" value="PVH94253.1"/>
    <property type="molecule type" value="Genomic_DNA"/>
</dbReference>
<dbReference type="Proteomes" id="UP000244855">
    <property type="component" value="Unassembled WGS sequence"/>
</dbReference>
<accession>A0A2V1D9P4</accession>
<gene>
    <name evidence="1" type="ORF">DM02DRAFT_618773</name>
</gene>
<keyword evidence="2" id="KW-1185">Reference proteome</keyword>
<reference evidence="1 2" key="1">
    <citation type="journal article" date="2018" name="Sci. Rep.">
        <title>Comparative genomics provides insights into the lifestyle and reveals functional heterogeneity of dark septate endophytic fungi.</title>
        <authorList>
            <person name="Knapp D.G."/>
            <person name="Nemeth J.B."/>
            <person name="Barry K."/>
            <person name="Hainaut M."/>
            <person name="Henrissat B."/>
            <person name="Johnson J."/>
            <person name="Kuo A."/>
            <person name="Lim J.H.P."/>
            <person name="Lipzen A."/>
            <person name="Nolan M."/>
            <person name="Ohm R.A."/>
            <person name="Tamas L."/>
            <person name="Grigoriev I.V."/>
            <person name="Spatafora J.W."/>
            <person name="Nagy L.G."/>
            <person name="Kovacs G.M."/>
        </authorList>
    </citation>
    <scope>NUCLEOTIDE SEQUENCE [LARGE SCALE GENOMIC DNA]</scope>
    <source>
        <strain evidence="1 2">DSE2036</strain>
    </source>
</reference>
<evidence type="ECO:0000313" key="2">
    <source>
        <dbReference type="Proteomes" id="UP000244855"/>
    </source>
</evidence>
<organism evidence="1 2">
    <name type="scientific">Periconia macrospinosa</name>
    <dbReference type="NCBI Taxonomy" id="97972"/>
    <lineage>
        <taxon>Eukaryota</taxon>
        <taxon>Fungi</taxon>
        <taxon>Dikarya</taxon>
        <taxon>Ascomycota</taxon>
        <taxon>Pezizomycotina</taxon>
        <taxon>Dothideomycetes</taxon>
        <taxon>Pleosporomycetidae</taxon>
        <taxon>Pleosporales</taxon>
        <taxon>Massarineae</taxon>
        <taxon>Periconiaceae</taxon>
        <taxon>Periconia</taxon>
    </lineage>
</organism>